<proteinExistence type="predicted"/>
<dbReference type="OrthoDB" id="372139at2157"/>
<comment type="caution">
    <text evidence="2">The sequence shown here is derived from an EMBL/GenBank/DDBJ whole genome shotgun (WGS) entry which is preliminary data.</text>
</comment>
<name>A0A429GRF2_9CREN</name>
<keyword evidence="3" id="KW-1185">Reference proteome</keyword>
<keyword evidence="1" id="KW-1133">Transmembrane helix</keyword>
<gene>
    <name evidence="2" type="ORF">D6D85_04745</name>
</gene>
<feature type="transmembrane region" description="Helical" evidence="1">
    <location>
        <begin position="7"/>
        <end position="31"/>
    </location>
</feature>
<organism evidence="2 3">
    <name type="scientific">Candidatus Methanodesulfokora washburnensis</name>
    <dbReference type="NCBI Taxonomy" id="2478471"/>
    <lineage>
        <taxon>Archaea</taxon>
        <taxon>Thermoproteota</taxon>
        <taxon>Candidatus Korarchaeia</taxon>
        <taxon>Candidatus Korarchaeia incertae sedis</taxon>
        <taxon>Candidatus Methanodesulfokora</taxon>
    </lineage>
</organism>
<dbReference type="EMBL" id="RCOS01000062">
    <property type="protein sequence ID" value="RSN76263.1"/>
    <property type="molecule type" value="Genomic_DNA"/>
</dbReference>
<evidence type="ECO:0000313" key="2">
    <source>
        <dbReference type="EMBL" id="RSN76263.1"/>
    </source>
</evidence>
<evidence type="ECO:0000256" key="1">
    <source>
        <dbReference type="SAM" id="Phobius"/>
    </source>
</evidence>
<dbReference type="RefSeq" id="WP_125670886.1">
    <property type="nucleotide sequence ID" value="NZ_RCOS01000062.1"/>
</dbReference>
<accession>A0A429GRF2</accession>
<evidence type="ECO:0000313" key="3">
    <source>
        <dbReference type="Proteomes" id="UP000277582"/>
    </source>
</evidence>
<reference evidence="2 3" key="1">
    <citation type="submission" date="2018-10" db="EMBL/GenBank/DDBJ databases">
        <title>Co-occurring genomic capacity for anaerobic methane metabolism and dissimilatory sulfite reduction discovered in the Korarchaeota.</title>
        <authorList>
            <person name="Mckay L.J."/>
            <person name="Dlakic M."/>
            <person name="Fields M.W."/>
            <person name="Delmont T.O."/>
            <person name="Eren A.M."/>
            <person name="Jay Z.J."/>
            <person name="Klingelsmith K.B."/>
            <person name="Rusch D.B."/>
            <person name="Inskeep W.P."/>
        </authorList>
    </citation>
    <scope>NUCLEOTIDE SEQUENCE [LARGE SCALE GENOMIC DNA]</scope>
    <source>
        <strain evidence="2 3">MDKW</strain>
    </source>
</reference>
<dbReference type="Proteomes" id="UP000277582">
    <property type="component" value="Unassembled WGS sequence"/>
</dbReference>
<keyword evidence="1" id="KW-0812">Transmembrane</keyword>
<sequence length="229" mass="25732">MAPVSRSLVFLVLILGVLFIIFAFLIQLLTFGFVNTGWLYGLGILMIISSIFLALMPGGILRKEQVLDSWGILIEKGSGKSEEIFKDTENFLKESKAPNVEAERTKIAPGVMKWIIGAEREFLKVRERSASLHPYNIFIGARDYGENLDVSWYLTFTPSLIDALVYLLTLGRFGLKTPKDLDLFELQDLSAYATNCHHSLLKAVEKLMLSLNQDPSKINRRSRGFLGVS</sequence>
<keyword evidence="1" id="KW-0472">Membrane</keyword>
<feature type="transmembrane region" description="Helical" evidence="1">
    <location>
        <begin position="37"/>
        <end position="55"/>
    </location>
</feature>
<protein>
    <submittedName>
        <fullName evidence="2">Uncharacterized protein</fullName>
    </submittedName>
</protein>
<dbReference type="AlphaFoldDB" id="A0A429GRF2"/>